<reference evidence="2 3" key="1">
    <citation type="submission" date="2020-09" db="EMBL/GenBank/DDBJ databases">
        <title>Draft genome of Gelidibacter salicanalis PAMC21136.</title>
        <authorList>
            <person name="Park H."/>
        </authorList>
    </citation>
    <scope>NUCLEOTIDE SEQUENCE [LARGE SCALE GENOMIC DNA]</scope>
    <source>
        <strain evidence="2 3">PAMC21136</strain>
    </source>
</reference>
<protein>
    <submittedName>
        <fullName evidence="2">Uncharacterized protein</fullName>
    </submittedName>
</protein>
<accession>A0A934NL22</accession>
<feature type="non-terminal residue" evidence="2">
    <location>
        <position position="69"/>
    </location>
</feature>
<sequence length="69" mass="7664">PQVYNTSAYLNSKLPLSENIYAYVFGGINVRRGNAYAYTRFPTSTDDNGNTIPNPRSNATLYPDGFDPI</sequence>
<evidence type="ECO:0000313" key="3">
    <source>
        <dbReference type="Proteomes" id="UP000662373"/>
    </source>
</evidence>
<feature type="region of interest" description="Disordered" evidence="1">
    <location>
        <begin position="43"/>
        <end position="69"/>
    </location>
</feature>
<dbReference type="Proteomes" id="UP000662373">
    <property type="component" value="Unassembled WGS sequence"/>
</dbReference>
<organism evidence="2 3">
    <name type="scientific">Gelidibacter salicanalis</name>
    <dbReference type="NCBI Taxonomy" id="291193"/>
    <lineage>
        <taxon>Bacteria</taxon>
        <taxon>Pseudomonadati</taxon>
        <taxon>Bacteroidota</taxon>
        <taxon>Flavobacteriia</taxon>
        <taxon>Flavobacteriales</taxon>
        <taxon>Flavobacteriaceae</taxon>
        <taxon>Gelidibacter</taxon>
    </lineage>
</organism>
<feature type="compositionally biased region" description="Polar residues" evidence="1">
    <location>
        <begin position="43"/>
        <end position="60"/>
    </location>
</feature>
<name>A0A934NL22_9FLAO</name>
<dbReference type="RefSeq" id="WP_199603869.1">
    <property type="nucleotide sequence ID" value="NZ_JAEHJZ010000447.1"/>
</dbReference>
<evidence type="ECO:0000313" key="2">
    <source>
        <dbReference type="EMBL" id="MBJ7883251.1"/>
    </source>
</evidence>
<dbReference type="AlphaFoldDB" id="A0A934NL22"/>
<evidence type="ECO:0000256" key="1">
    <source>
        <dbReference type="SAM" id="MobiDB-lite"/>
    </source>
</evidence>
<gene>
    <name evidence="2" type="ORF">JEM65_21780</name>
</gene>
<comment type="caution">
    <text evidence="2">The sequence shown here is derived from an EMBL/GenBank/DDBJ whole genome shotgun (WGS) entry which is preliminary data.</text>
</comment>
<dbReference type="EMBL" id="JAEHJZ010000447">
    <property type="protein sequence ID" value="MBJ7883251.1"/>
    <property type="molecule type" value="Genomic_DNA"/>
</dbReference>
<keyword evidence="3" id="KW-1185">Reference proteome</keyword>
<feature type="non-terminal residue" evidence="2">
    <location>
        <position position="1"/>
    </location>
</feature>
<proteinExistence type="predicted"/>